<sequence>MGELGVYANEDMNAYTRLQSRLDPSWQRNWGTVFLEPNRASGLVDIEQQTEWSKVFRIGTQSSASYLDQISNELARLVEQTSLEDLPVANPKPSHIQHERVHTQSRNRNSSRHDSSHPGSRNPSDSPASRIPDRPPSTNSRARPGGSNTLTRNSQSDRRAPSRPLEVVHPLLLEAAHPLLLEVVFLLLLEVALLLLTPAAARAILFAAVIFNLVAATRMTALNQVDRTNTFEE</sequence>
<accession>A0AA38J5H5</accession>
<gene>
    <name evidence="3" type="ORF">DFJ43DRAFT_1042038</name>
</gene>
<proteinExistence type="predicted"/>
<dbReference type="EMBL" id="JANVFO010000054">
    <property type="protein sequence ID" value="KAJ3722794.1"/>
    <property type="molecule type" value="Genomic_DNA"/>
</dbReference>
<keyword evidence="2" id="KW-1133">Transmembrane helix</keyword>
<feature type="transmembrane region" description="Helical" evidence="2">
    <location>
        <begin position="203"/>
        <end position="221"/>
    </location>
</feature>
<reference evidence="3" key="2">
    <citation type="journal article" date="2023" name="Proc. Natl. Acad. Sci. U.S.A.">
        <title>A global phylogenomic analysis of the shiitake genus Lentinula.</title>
        <authorList>
            <person name="Sierra-Patev S."/>
            <person name="Min B."/>
            <person name="Naranjo-Ortiz M."/>
            <person name="Looney B."/>
            <person name="Konkel Z."/>
            <person name="Slot J.C."/>
            <person name="Sakamoto Y."/>
            <person name="Steenwyk J.L."/>
            <person name="Rokas A."/>
            <person name="Carro J."/>
            <person name="Camarero S."/>
            <person name="Ferreira P."/>
            <person name="Molpeceres G."/>
            <person name="Ruiz-Duenas F.J."/>
            <person name="Serrano A."/>
            <person name="Henrissat B."/>
            <person name="Drula E."/>
            <person name="Hughes K.W."/>
            <person name="Mata J.L."/>
            <person name="Ishikawa N.K."/>
            <person name="Vargas-Isla R."/>
            <person name="Ushijima S."/>
            <person name="Smith C.A."/>
            <person name="Donoghue J."/>
            <person name="Ahrendt S."/>
            <person name="Andreopoulos W."/>
            <person name="He G."/>
            <person name="LaButti K."/>
            <person name="Lipzen A."/>
            <person name="Ng V."/>
            <person name="Riley R."/>
            <person name="Sandor L."/>
            <person name="Barry K."/>
            <person name="Martinez A.T."/>
            <person name="Xiao Y."/>
            <person name="Gibbons J.G."/>
            <person name="Terashima K."/>
            <person name="Grigoriev I.V."/>
            <person name="Hibbett D."/>
        </authorList>
    </citation>
    <scope>NUCLEOTIDE SEQUENCE</scope>
    <source>
        <strain evidence="3">ET3784</strain>
    </source>
</reference>
<keyword evidence="4" id="KW-1185">Reference proteome</keyword>
<protein>
    <submittedName>
        <fullName evidence="3">Uncharacterized protein</fullName>
    </submittedName>
</protein>
<keyword evidence="2" id="KW-0472">Membrane</keyword>
<feature type="region of interest" description="Disordered" evidence="1">
    <location>
        <begin position="87"/>
        <end position="162"/>
    </location>
</feature>
<feature type="compositionally biased region" description="Polar residues" evidence="1">
    <location>
        <begin position="118"/>
        <end position="127"/>
    </location>
</feature>
<evidence type="ECO:0000313" key="4">
    <source>
        <dbReference type="Proteomes" id="UP001176059"/>
    </source>
</evidence>
<evidence type="ECO:0000256" key="2">
    <source>
        <dbReference type="SAM" id="Phobius"/>
    </source>
</evidence>
<keyword evidence="2" id="KW-0812">Transmembrane</keyword>
<dbReference type="Proteomes" id="UP001176059">
    <property type="component" value="Unassembled WGS sequence"/>
</dbReference>
<organism evidence="3 4">
    <name type="scientific">Lentinula guzmanii</name>
    <dbReference type="NCBI Taxonomy" id="2804957"/>
    <lineage>
        <taxon>Eukaryota</taxon>
        <taxon>Fungi</taxon>
        <taxon>Dikarya</taxon>
        <taxon>Basidiomycota</taxon>
        <taxon>Agaricomycotina</taxon>
        <taxon>Agaricomycetes</taxon>
        <taxon>Agaricomycetidae</taxon>
        <taxon>Agaricales</taxon>
        <taxon>Marasmiineae</taxon>
        <taxon>Omphalotaceae</taxon>
        <taxon>Lentinula</taxon>
    </lineage>
</organism>
<feature type="compositionally biased region" description="Polar residues" evidence="1">
    <location>
        <begin position="136"/>
        <end position="154"/>
    </location>
</feature>
<reference evidence="3" key="1">
    <citation type="submission" date="2022-08" db="EMBL/GenBank/DDBJ databases">
        <authorList>
            <consortium name="DOE Joint Genome Institute"/>
            <person name="Min B."/>
            <person name="Sierra-Patev S."/>
            <person name="Naranjo-Ortiz M."/>
            <person name="Looney B."/>
            <person name="Konkel Z."/>
            <person name="Slot J.C."/>
            <person name="Sakamoto Y."/>
            <person name="Steenwyk J.L."/>
            <person name="Rokas A."/>
            <person name="Carro J."/>
            <person name="Camarero S."/>
            <person name="Ferreira P."/>
            <person name="Molpeceres G."/>
            <person name="Ruiz-duenas F.J."/>
            <person name="Serrano A."/>
            <person name="Henrissat B."/>
            <person name="Drula E."/>
            <person name="Hughes K.W."/>
            <person name="Mata J.L."/>
            <person name="Ishikawa N.K."/>
            <person name="Vargas-Isla R."/>
            <person name="Ushijima S."/>
            <person name="Smith C.A."/>
            <person name="Ahrendt S."/>
            <person name="Andreopoulos W."/>
            <person name="He G."/>
            <person name="LaButti K."/>
            <person name="Lipzen A."/>
            <person name="Ng V."/>
            <person name="Riley R."/>
            <person name="Sandor L."/>
            <person name="Barry K."/>
            <person name="Martinez A.T."/>
            <person name="Xiao Y."/>
            <person name="Gibbons J.G."/>
            <person name="Terashima K."/>
            <person name="Hibbett D.S."/>
            <person name="Grigoriev I.V."/>
        </authorList>
    </citation>
    <scope>NUCLEOTIDE SEQUENCE</scope>
    <source>
        <strain evidence="3">ET3784</strain>
    </source>
</reference>
<evidence type="ECO:0000313" key="3">
    <source>
        <dbReference type="EMBL" id="KAJ3722794.1"/>
    </source>
</evidence>
<dbReference type="AlphaFoldDB" id="A0AA38J5H5"/>
<evidence type="ECO:0000256" key="1">
    <source>
        <dbReference type="SAM" id="MobiDB-lite"/>
    </source>
</evidence>
<comment type="caution">
    <text evidence="3">The sequence shown here is derived from an EMBL/GenBank/DDBJ whole genome shotgun (WGS) entry which is preliminary data.</text>
</comment>
<name>A0AA38J5H5_9AGAR</name>